<reference evidence="3 4" key="1">
    <citation type="submission" date="2017-10" db="EMBL/GenBank/DDBJ databases">
        <title>Frigbacter circumglobatus gen. nov. sp. nov., isolated from sediment cultured in situ.</title>
        <authorList>
            <person name="Zhao Z."/>
        </authorList>
    </citation>
    <scope>NUCLEOTIDE SEQUENCE [LARGE SCALE GENOMIC DNA]</scope>
    <source>
        <strain evidence="3 4">ZYL</strain>
    </source>
</reference>
<dbReference type="Pfam" id="PF01882">
    <property type="entry name" value="DUF58"/>
    <property type="match status" value="1"/>
</dbReference>
<feature type="domain" description="DUF58" evidence="2">
    <location>
        <begin position="197"/>
        <end position="368"/>
    </location>
</feature>
<dbReference type="SUPFAM" id="SSF53300">
    <property type="entry name" value="vWA-like"/>
    <property type="match status" value="1"/>
</dbReference>
<protein>
    <recommendedName>
        <fullName evidence="2">DUF58 domain-containing protein</fullName>
    </recommendedName>
</protein>
<feature type="transmembrane region" description="Helical" evidence="1">
    <location>
        <begin position="31"/>
        <end position="51"/>
    </location>
</feature>
<keyword evidence="1" id="KW-0812">Transmembrane</keyword>
<feature type="transmembrane region" description="Helical" evidence="1">
    <location>
        <begin position="7"/>
        <end position="25"/>
    </location>
</feature>
<evidence type="ECO:0000259" key="2">
    <source>
        <dbReference type="Pfam" id="PF01882"/>
    </source>
</evidence>
<comment type="caution">
    <text evidence="3">The sequence shown here is derived from an EMBL/GenBank/DDBJ whole genome shotgun (WGS) entry which is preliminary data.</text>
</comment>
<keyword evidence="1" id="KW-1133">Transmembrane helix</keyword>
<name>A0A2G4YVB1_9PROT</name>
<dbReference type="RefSeq" id="WP_099471852.1">
    <property type="nucleotide sequence ID" value="NZ_CP041025.1"/>
</dbReference>
<keyword evidence="1" id="KW-0472">Membrane</keyword>
<dbReference type="OrthoDB" id="9776116at2"/>
<accession>A0A2G4YVB1</accession>
<evidence type="ECO:0000256" key="1">
    <source>
        <dbReference type="SAM" id="Phobius"/>
    </source>
</evidence>
<organism evidence="3 4">
    <name type="scientific">Paremcibacter congregatus</name>
    <dbReference type="NCBI Taxonomy" id="2043170"/>
    <lineage>
        <taxon>Bacteria</taxon>
        <taxon>Pseudomonadati</taxon>
        <taxon>Pseudomonadota</taxon>
        <taxon>Alphaproteobacteria</taxon>
        <taxon>Emcibacterales</taxon>
        <taxon>Emcibacteraceae</taxon>
        <taxon>Paremcibacter</taxon>
    </lineage>
</organism>
<dbReference type="Gene3D" id="3.40.50.410">
    <property type="entry name" value="von Willebrand factor, type A domain"/>
    <property type="match status" value="1"/>
</dbReference>
<evidence type="ECO:0000313" key="4">
    <source>
        <dbReference type="Proteomes" id="UP000229730"/>
    </source>
</evidence>
<proteinExistence type="predicted"/>
<dbReference type="Proteomes" id="UP000229730">
    <property type="component" value="Unassembled WGS sequence"/>
</dbReference>
<dbReference type="InParanoid" id="A0A2G4YVB1"/>
<dbReference type="InterPro" id="IPR036465">
    <property type="entry name" value="vWFA_dom_sf"/>
</dbReference>
<dbReference type="PANTHER" id="PTHR33608">
    <property type="entry name" value="BLL2464 PROTEIN"/>
    <property type="match status" value="1"/>
</dbReference>
<evidence type="ECO:0000313" key="3">
    <source>
        <dbReference type="EMBL" id="PHZ86268.1"/>
    </source>
</evidence>
<gene>
    <name evidence="3" type="ORF">CRD36_06275</name>
</gene>
<dbReference type="InterPro" id="IPR002881">
    <property type="entry name" value="DUF58"/>
</dbReference>
<sequence length="436" mass="49240">MRPSLKALYIFGGLILVSLAVVVFAEEGAMITVVLAGIFLVILFLDGLKSWPGSEFSIRHRLPNCLYMGATDHMELEVIVPDAWGACRMEIAVDVEEKITPVTVFYLMIDSLSRNLGTVPLTPLLRGKSSVDRIWLRWQGPLGLASWTRRIDIMNSLPILPNIRSVSQDAVKFSARDALFGIKPQWQLGNGSEFDALREYVPGFDSRAIDWKSSARHHKLICKEFQTERNHQIILAYDTAHLMREPINGIPKLDHGINCGLLLSYLSLKNGDRVGVMGFDSKVRQYLGPTGGVQNFTKIQQVTADLSYSSEEANYTLAMAELLSRLNRRSLIILLTDFEDTVTADLMIDNLKRLSERHLVVFVSLRDKDVFDFARKKVTQLDDLTGTVIAQDFIQERAIVLEKLTRMGVQCLDTSVEDLKVDLLNSYLHIKRREMI</sequence>
<dbReference type="EMBL" id="PDEM01000009">
    <property type="protein sequence ID" value="PHZ86268.1"/>
    <property type="molecule type" value="Genomic_DNA"/>
</dbReference>
<keyword evidence="4" id="KW-1185">Reference proteome</keyword>
<dbReference type="CDD" id="cd00198">
    <property type="entry name" value="vWFA"/>
    <property type="match status" value="1"/>
</dbReference>
<dbReference type="AlphaFoldDB" id="A0A2G4YVB1"/>
<dbReference type="PANTHER" id="PTHR33608:SF3">
    <property type="entry name" value="SLR2013 PROTEIN"/>
    <property type="match status" value="1"/>
</dbReference>